<comment type="caution">
    <text evidence="9">The sequence shown here is derived from an EMBL/GenBank/DDBJ whole genome shotgun (WGS) entry which is preliminary data.</text>
</comment>
<evidence type="ECO:0000256" key="1">
    <source>
        <dbReference type="ARBA" id="ARBA00005614"/>
    </source>
</evidence>
<evidence type="ECO:0000256" key="5">
    <source>
        <dbReference type="PROSITE-ProRule" id="PRU00520"/>
    </source>
</evidence>
<sequence>MELLQRVEFCIAGKVQGVSFRKYTQRQALSLGVAGWVKNELDGTVCGVLEGPAEQVEQMQQWLKTTGSPNCRIAQATFHTVDITRMSCIDFIIKK</sequence>
<evidence type="ECO:0000256" key="4">
    <source>
        <dbReference type="ARBA" id="ARBA00047645"/>
    </source>
</evidence>
<organism evidence="9 10">
    <name type="scientific">Haematococcus lacustris</name>
    <name type="common">Green alga</name>
    <name type="synonym">Haematococcus pluvialis</name>
    <dbReference type="NCBI Taxonomy" id="44745"/>
    <lineage>
        <taxon>Eukaryota</taxon>
        <taxon>Viridiplantae</taxon>
        <taxon>Chlorophyta</taxon>
        <taxon>core chlorophytes</taxon>
        <taxon>Chlorophyceae</taxon>
        <taxon>CS clade</taxon>
        <taxon>Chlamydomonadales</taxon>
        <taxon>Haematococcaceae</taxon>
        <taxon>Haematococcus</taxon>
    </lineage>
</organism>
<dbReference type="EMBL" id="BLLF01002204">
    <property type="protein sequence ID" value="GFH23152.1"/>
    <property type="molecule type" value="Genomic_DNA"/>
</dbReference>
<feature type="non-terminal residue" evidence="9">
    <location>
        <position position="95"/>
    </location>
</feature>
<evidence type="ECO:0000313" key="10">
    <source>
        <dbReference type="Proteomes" id="UP000485058"/>
    </source>
</evidence>
<dbReference type="PANTHER" id="PTHR10029:SF3">
    <property type="entry name" value="ACYLPHOSPHATASE-RELATED"/>
    <property type="match status" value="1"/>
</dbReference>
<evidence type="ECO:0000256" key="2">
    <source>
        <dbReference type="ARBA" id="ARBA00012150"/>
    </source>
</evidence>
<dbReference type="InterPro" id="IPR036046">
    <property type="entry name" value="Acylphosphatase-like_dom_sf"/>
</dbReference>
<dbReference type="Proteomes" id="UP000485058">
    <property type="component" value="Unassembled WGS sequence"/>
</dbReference>
<feature type="active site" evidence="5">
    <location>
        <position position="21"/>
    </location>
</feature>
<dbReference type="PROSITE" id="PS00151">
    <property type="entry name" value="ACYLPHOSPHATASE_2"/>
    <property type="match status" value="1"/>
</dbReference>
<reference evidence="9 10" key="1">
    <citation type="submission" date="2020-02" db="EMBL/GenBank/DDBJ databases">
        <title>Draft genome sequence of Haematococcus lacustris strain NIES-144.</title>
        <authorList>
            <person name="Morimoto D."/>
            <person name="Nakagawa S."/>
            <person name="Yoshida T."/>
            <person name="Sawayama S."/>
        </authorList>
    </citation>
    <scope>NUCLEOTIDE SEQUENCE [LARGE SCALE GENOMIC DNA]</scope>
    <source>
        <strain evidence="9 10">NIES-144</strain>
    </source>
</reference>
<dbReference type="InterPro" id="IPR017968">
    <property type="entry name" value="Acylphosphatase_CS"/>
</dbReference>
<feature type="non-terminal residue" evidence="9">
    <location>
        <position position="1"/>
    </location>
</feature>
<dbReference type="GO" id="GO:0003998">
    <property type="term" value="F:acylphosphatase activity"/>
    <property type="evidence" value="ECO:0007669"/>
    <property type="project" value="UniProtKB-EC"/>
</dbReference>
<evidence type="ECO:0000313" key="9">
    <source>
        <dbReference type="EMBL" id="GFH23152.1"/>
    </source>
</evidence>
<accession>A0A6A0A1W9</accession>
<protein>
    <recommendedName>
        <fullName evidence="2 5">Acylphosphatase</fullName>
        <ecNumber evidence="2 5">3.6.1.7</ecNumber>
    </recommendedName>
</protein>
<comment type="catalytic activity">
    <reaction evidence="4 5 6">
        <text>an acyl phosphate + H2O = a carboxylate + phosphate + H(+)</text>
        <dbReference type="Rhea" id="RHEA:14965"/>
        <dbReference type="ChEBI" id="CHEBI:15377"/>
        <dbReference type="ChEBI" id="CHEBI:15378"/>
        <dbReference type="ChEBI" id="CHEBI:29067"/>
        <dbReference type="ChEBI" id="CHEBI:43474"/>
        <dbReference type="ChEBI" id="CHEBI:59918"/>
        <dbReference type="EC" id="3.6.1.7"/>
    </reaction>
</comment>
<feature type="domain" description="Acylphosphatase-like" evidence="8">
    <location>
        <begin position="6"/>
        <end position="95"/>
    </location>
</feature>
<dbReference type="AlphaFoldDB" id="A0A6A0A1W9"/>
<feature type="active site" evidence="5">
    <location>
        <position position="39"/>
    </location>
</feature>
<dbReference type="PRINTS" id="PR00112">
    <property type="entry name" value="ACYLPHPHTASE"/>
</dbReference>
<dbReference type="InterPro" id="IPR020456">
    <property type="entry name" value="Acylphosphatase"/>
</dbReference>
<dbReference type="Gene3D" id="3.30.70.100">
    <property type="match status" value="1"/>
</dbReference>
<dbReference type="PROSITE" id="PS51160">
    <property type="entry name" value="ACYLPHOSPHATASE_3"/>
    <property type="match status" value="1"/>
</dbReference>
<dbReference type="PROSITE" id="PS00150">
    <property type="entry name" value="ACYLPHOSPHATASE_1"/>
    <property type="match status" value="1"/>
</dbReference>
<name>A0A6A0A1W9_HAELA</name>
<dbReference type="PANTHER" id="PTHR10029">
    <property type="entry name" value="ACYLPHOSPHATASE"/>
    <property type="match status" value="1"/>
</dbReference>
<dbReference type="Pfam" id="PF00708">
    <property type="entry name" value="Acylphosphatase"/>
    <property type="match status" value="1"/>
</dbReference>
<proteinExistence type="inferred from homology"/>
<dbReference type="EC" id="3.6.1.7" evidence="2 5"/>
<dbReference type="SUPFAM" id="SSF54975">
    <property type="entry name" value="Acylphosphatase/BLUF domain-like"/>
    <property type="match status" value="1"/>
</dbReference>
<evidence type="ECO:0000259" key="8">
    <source>
        <dbReference type="PROSITE" id="PS51160"/>
    </source>
</evidence>
<dbReference type="InterPro" id="IPR001792">
    <property type="entry name" value="Acylphosphatase-like_dom"/>
</dbReference>
<gene>
    <name evidence="9" type="ORF">HaLaN_20720</name>
</gene>
<evidence type="ECO:0000256" key="3">
    <source>
        <dbReference type="ARBA" id="ARBA00022801"/>
    </source>
</evidence>
<keyword evidence="10" id="KW-1185">Reference proteome</keyword>
<comment type="similarity">
    <text evidence="1 7">Belongs to the acylphosphatase family.</text>
</comment>
<evidence type="ECO:0000256" key="6">
    <source>
        <dbReference type="RuleBase" id="RU000553"/>
    </source>
</evidence>
<keyword evidence="3 5" id="KW-0378">Hydrolase</keyword>
<evidence type="ECO:0000256" key="7">
    <source>
        <dbReference type="RuleBase" id="RU004168"/>
    </source>
</evidence>